<dbReference type="GO" id="GO:0008990">
    <property type="term" value="F:rRNA (guanine-N2-)-methyltransferase activity"/>
    <property type="evidence" value="ECO:0007669"/>
    <property type="project" value="UniProtKB-UniRule"/>
</dbReference>
<evidence type="ECO:0000256" key="1">
    <source>
        <dbReference type="HAMAP-Rule" id="MF_01523"/>
    </source>
</evidence>
<dbReference type="AlphaFoldDB" id="A0A2S2E6S5"/>
<dbReference type="PANTHER" id="PTHR36112:SF1">
    <property type="entry name" value="RIBOSOMAL RNA SMALL SUBUNIT METHYLTRANSFERASE J"/>
    <property type="match status" value="1"/>
</dbReference>
<dbReference type="Gene3D" id="3.40.50.150">
    <property type="entry name" value="Vaccinia Virus protein VP39"/>
    <property type="match status" value="1"/>
</dbReference>
<dbReference type="RefSeq" id="WP_204101066.1">
    <property type="nucleotide sequence ID" value="NZ_CP029347.1"/>
</dbReference>
<feature type="binding site" evidence="1">
    <location>
        <begin position="119"/>
        <end position="120"/>
    </location>
    <ligand>
        <name>S-adenosyl-L-methionine</name>
        <dbReference type="ChEBI" id="CHEBI:59789"/>
    </ligand>
</feature>
<feature type="binding site" evidence="1">
    <location>
        <begin position="103"/>
        <end position="104"/>
    </location>
    <ligand>
        <name>S-adenosyl-L-methionine</name>
        <dbReference type="ChEBI" id="CHEBI:59789"/>
    </ligand>
</feature>
<gene>
    <name evidence="1 2" type="primary">rsmJ</name>
    <name evidence="2" type="ORF">HMF8227_02903</name>
</gene>
<keyword evidence="1" id="KW-0963">Cytoplasm</keyword>
<dbReference type="CDD" id="cd02440">
    <property type="entry name" value="AdoMet_MTases"/>
    <property type="match status" value="1"/>
</dbReference>
<dbReference type="Pfam" id="PF04445">
    <property type="entry name" value="SAM_MT"/>
    <property type="match status" value="1"/>
</dbReference>
<dbReference type="GO" id="GO:0005737">
    <property type="term" value="C:cytoplasm"/>
    <property type="evidence" value="ECO:0007669"/>
    <property type="project" value="UniProtKB-SubCell"/>
</dbReference>
<dbReference type="SUPFAM" id="SSF53335">
    <property type="entry name" value="S-adenosyl-L-methionine-dependent methyltransferases"/>
    <property type="match status" value="1"/>
</dbReference>
<keyword evidence="1" id="KW-0949">S-adenosyl-L-methionine</keyword>
<dbReference type="HAMAP" id="MF_01523">
    <property type="entry name" value="16SrRNA_methyltr_J"/>
    <property type="match status" value="1"/>
</dbReference>
<organism evidence="2 3">
    <name type="scientific">Saliniradius amylolyticus</name>
    <dbReference type="NCBI Taxonomy" id="2183582"/>
    <lineage>
        <taxon>Bacteria</taxon>
        <taxon>Pseudomonadati</taxon>
        <taxon>Pseudomonadota</taxon>
        <taxon>Gammaproteobacteria</taxon>
        <taxon>Alteromonadales</taxon>
        <taxon>Alteromonadaceae</taxon>
        <taxon>Saliniradius</taxon>
    </lineage>
</organism>
<keyword evidence="1 2" id="KW-0489">Methyltransferase</keyword>
<dbReference type="KEGG" id="salh:HMF8227_02903"/>
<comment type="catalytic activity">
    <reaction evidence="1">
        <text>guanosine(1516) in 16S rRNA + S-adenosyl-L-methionine = N(2)-methylguanosine(1516) in 16S rRNA + S-adenosyl-L-homocysteine + H(+)</text>
        <dbReference type="Rhea" id="RHEA:43220"/>
        <dbReference type="Rhea" id="RHEA-COMP:10412"/>
        <dbReference type="Rhea" id="RHEA-COMP:10413"/>
        <dbReference type="ChEBI" id="CHEBI:15378"/>
        <dbReference type="ChEBI" id="CHEBI:57856"/>
        <dbReference type="ChEBI" id="CHEBI:59789"/>
        <dbReference type="ChEBI" id="CHEBI:74269"/>
        <dbReference type="ChEBI" id="CHEBI:74481"/>
        <dbReference type="EC" id="2.1.1.242"/>
    </reaction>
</comment>
<comment type="similarity">
    <text evidence="1">Belongs to the methyltransferase superfamily. RsmJ family.</text>
</comment>
<accession>A0A2S2E6S5</accession>
<dbReference type="InterPro" id="IPR007536">
    <property type="entry name" value="16SrRNA_methylTrfase_J"/>
</dbReference>
<dbReference type="EC" id="2.1.1.242" evidence="1"/>
<proteinExistence type="inferred from homology"/>
<evidence type="ECO:0000313" key="3">
    <source>
        <dbReference type="Proteomes" id="UP000245728"/>
    </source>
</evidence>
<keyword evidence="1 2" id="KW-0808">Transferase</keyword>
<comment type="function">
    <text evidence="1">Specifically methylates the guanosine in position 1516 of 16S rRNA.</text>
</comment>
<dbReference type="EMBL" id="CP029347">
    <property type="protein sequence ID" value="AWL13351.1"/>
    <property type="molecule type" value="Genomic_DNA"/>
</dbReference>
<dbReference type="Proteomes" id="UP000245728">
    <property type="component" value="Chromosome"/>
</dbReference>
<keyword evidence="3" id="KW-1185">Reference proteome</keyword>
<name>A0A2S2E6S5_9ALTE</name>
<reference evidence="2 3" key="1">
    <citation type="submission" date="2018-05" db="EMBL/GenBank/DDBJ databases">
        <title>Salinimonas sp. HMF8227 Genome sequencing and assembly.</title>
        <authorList>
            <person name="Kang H."/>
            <person name="Kang J."/>
            <person name="Cha I."/>
            <person name="Kim H."/>
            <person name="Joh K."/>
        </authorList>
    </citation>
    <scope>NUCLEOTIDE SEQUENCE [LARGE SCALE GENOMIC DNA]</scope>
    <source>
        <strain evidence="2 3">HMF8227</strain>
    </source>
</reference>
<sequence>MTIPLCYLDPALTQQATQLAERWSLPVNKNADSGLVLWLDAQGLALKTLDDAKMGAVRVNFASEQMQWRRQHGGGKKESLARAVGLKGNARPSVLDATAGLGRDGFLLASLGCTVTMLERTPEVAALLDDGLKRACEQPELATWLPGRLTLIPTSAFEIFQKTKRAFDVVYLDPMFPHRKKSALVKKEMRLFQQLLGPDEDADALLHPALQLASQRVVVKRPTGAPYLAGEKPDVEMKGKANRFDIYLIANRN</sequence>
<dbReference type="PANTHER" id="PTHR36112">
    <property type="entry name" value="RIBOSOMAL RNA SMALL SUBUNIT METHYLTRANSFERASE J"/>
    <property type="match status" value="1"/>
</dbReference>
<protein>
    <recommendedName>
        <fullName evidence="1">Ribosomal RNA small subunit methyltransferase J</fullName>
        <ecNumber evidence="1">2.1.1.242</ecNumber>
    </recommendedName>
    <alternativeName>
        <fullName evidence="1">16S rRNA m2G1516 methyltransferase</fullName>
    </alternativeName>
    <alternativeName>
        <fullName evidence="1">rRNA (guanine-N(2)-)-methyltransferase</fullName>
    </alternativeName>
</protein>
<feature type="binding site" evidence="1">
    <location>
        <position position="173"/>
    </location>
    <ligand>
        <name>S-adenosyl-L-methionine</name>
        <dbReference type="ChEBI" id="CHEBI:59789"/>
    </ligand>
</feature>
<comment type="subcellular location">
    <subcellularLocation>
        <location evidence="1">Cytoplasm</location>
    </subcellularLocation>
</comment>
<keyword evidence="1" id="KW-0698">rRNA processing</keyword>
<evidence type="ECO:0000313" key="2">
    <source>
        <dbReference type="EMBL" id="AWL13351.1"/>
    </source>
</evidence>
<dbReference type="InterPro" id="IPR029063">
    <property type="entry name" value="SAM-dependent_MTases_sf"/>
</dbReference>
<comment type="caution">
    <text evidence="1">Lacks conserved residue(s) required for the propagation of feature annotation.</text>
</comment>
<dbReference type="Gene3D" id="3.40.1630.10">
    <property type="entry name" value="YhiQ-like domain"/>
    <property type="match status" value="1"/>
</dbReference>